<comment type="subcellular location">
    <subcellularLocation>
        <location evidence="3">Cytoplasm</location>
    </subcellularLocation>
</comment>
<evidence type="ECO:0000256" key="2">
    <source>
        <dbReference type="ARBA" id="ARBA00022694"/>
    </source>
</evidence>
<dbReference type="GO" id="GO:0016740">
    <property type="term" value="F:transferase activity"/>
    <property type="evidence" value="ECO:0007669"/>
    <property type="project" value="UniProtKB-KW"/>
</dbReference>
<dbReference type="GO" id="GO:0005737">
    <property type="term" value="C:cytoplasm"/>
    <property type="evidence" value="ECO:0007669"/>
    <property type="project" value="UniProtKB-SubCell"/>
</dbReference>
<dbReference type="AlphaFoldDB" id="A0A544TEM5"/>
<dbReference type="InterPro" id="IPR008513">
    <property type="entry name" value="tRNA(Met)_cyd_acetate_ligase"/>
</dbReference>
<evidence type="ECO:0000313" key="5">
    <source>
        <dbReference type="Proteomes" id="UP000317316"/>
    </source>
</evidence>
<dbReference type="NCBIfam" id="NF010191">
    <property type="entry name" value="PRK13670.1"/>
    <property type="match status" value="1"/>
</dbReference>
<sequence length="404" mass="45693">MKATGIVVEYNPFHNGHLHHLEQSRVKTDSEVMIAVMSGNFLQRGEPALVDKWTRTKMALNAGVDLVIELPYAFATAQASDFAKGAIFLLDALKCKSFCFGSEEGSLRAFLHTYELLTENEASYNLAISTLMKEGISYPKALNEAYKLVSKDVSVPLVDLSKPNNILGYHYIEAAQMLHTQIQPKTIQRVVADYHDDAKASETIASATGIRKILFDDNDLSAIKPFMPTTSLDALNEWQSTADSFGSWERFYPLLRLIILRHTKESLAQCAEVTEGMENAIWNAATTCITFQPFMEKIKSKRFTWTRIQRMLTHIYTEFTWKQLREIELPTYIRPLGMNQKGQAYLQSIKKDLQLPLVSRVAASKDNKLLQLDIKAANLYYLGLQSSYGQQMVGSDFRIAPIRI</sequence>
<evidence type="ECO:0000313" key="4">
    <source>
        <dbReference type="EMBL" id="TQR15913.1"/>
    </source>
</evidence>
<gene>
    <name evidence="3" type="primary">tmcAL</name>
    <name evidence="4" type="ORF">FG382_04150</name>
</gene>
<feature type="binding site" evidence="3">
    <location>
        <position position="164"/>
    </location>
    <ligand>
        <name>ATP</name>
        <dbReference type="ChEBI" id="CHEBI:30616"/>
    </ligand>
</feature>
<dbReference type="EC" id="6.3.4.-" evidence="3"/>
<dbReference type="RefSeq" id="WP_142537634.1">
    <property type="nucleotide sequence ID" value="NZ_BMIE01000001.1"/>
</dbReference>
<dbReference type="PANTHER" id="PTHR37825">
    <property type="entry name" value="TRNA(MET) CYTIDINE ACETATE LIGASE"/>
    <property type="match status" value="1"/>
</dbReference>
<dbReference type="InterPro" id="IPR014729">
    <property type="entry name" value="Rossmann-like_a/b/a_fold"/>
</dbReference>
<comment type="caution">
    <text evidence="4">The sequence shown here is derived from an EMBL/GenBank/DDBJ whole genome shotgun (WGS) entry which is preliminary data.</text>
</comment>
<accession>A0A544TEM5</accession>
<dbReference type="Proteomes" id="UP000317316">
    <property type="component" value="Unassembled WGS sequence"/>
</dbReference>
<evidence type="ECO:0000256" key="3">
    <source>
        <dbReference type="HAMAP-Rule" id="MF_01539"/>
    </source>
</evidence>
<dbReference type="EMBL" id="VDGH01000002">
    <property type="protein sequence ID" value="TQR15913.1"/>
    <property type="molecule type" value="Genomic_DNA"/>
</dbReference>
<feature type="binding site" evidence="3">
    <location>
        <position position="101"/>
    </location>
    <ligand>
        <name>ATP</name>
        <dbReference type="ChEBI" id="CHEBI:30616"/>
    </ligand>
</feature>
<evidence type="ECO:0000256" key="1">
    <source>
        <dbReference type="ARBA" id="ARBA00022598"/>
    </source>
</evidence>
<comment type="caution">
    <text evidence="3">Lacks conserved residue(s) required for the propagation of feature annotation.</text>
</comment>
<reference evidence="4 5" key="1">
    <citation type="submission" date="2019-05" db="EMBL/GenBank/DDBJ databases">
        <title>Psychrobacillus vulpis sp. nov., a new species isolated from feces of a red fox that inhabits in The Tablas de Daimiel Natural Park, Albacete, Spain.</title>
        <authorList>
            <person name="Rodriguez M."/>
            <person name="Reina J.C."/>
            <person name="Bejar V."/>
            <person name="Llamas I."/>
        </authorList>
    </citation>
    <scope>NUCLEOTIDE SEQUENCE [LARGE SCALE GENOMIC DNA]</scope>
    <source>
        <strain evidence="4 5">NEAU-3TGS17</strain>
    </source>
</reference>
<keyword evidence="5" id="KW-1185">Reference proteome</keyword>
<dbReference type="SUPFAM" id="SSF52374">
    <property type="entry name" value="Nucleotidylyl transferase"/>
    <property type="match status" value="1"/>
</dbReference>
<keyword evidence="1 3" id="KW-0436">Ligase</keyword>
<keyword evidence="3" id="KW-0694">RNA-binding</keyword>
<dbReference type="GO" id="GO:0000049">
    <property type="term" value="F:tRNA binding"/>
    <property type="evidence" value="ECO:0007669"/>
    <property type="project" value="UniProtKB-KW"/>
</dbReference>
<name>A0A544TEM5_9BACI</name>
<keyword evidence="4" id="KW-0808">Transferase</keyword>
<protein>
    <recommendedName>
        <fullName evidence="3">tRNA(Met) cytidine acetate ligase</fullName>
        <ecNumber evidence="3">6.3.4.-</ecNumber>
    </recommendedName>
</protein>
<comment type="function">
    <text evidence="3">Catalyzes the formation of N(4)-acetylcytidine (ac(4)C) at the wobble position of elongator tRNA(Met), using acetate and ATP as substrates. First activates an acetate ion to form acetyladenylate (Ac-AMP) and then transfers the acetyl group to tRNA to form ac(4)C34.</text>
</comment>
<dbReference type="PANTHER" id="PTHR37825:SF1">
    <property type="entry name" value="TRNA(MET) CYTIDINE ACETATE LIGASE"/>
    <property type="match status" value="1"/>
</dbReference>
<keyword evidence="3" id="KW-0067">ATP-binding</keyword>
<keyword evidence="3" id="KW-0820">tRNA-binding</keyword>
<dbReference type="HAMAP" id="MF_01539">
    <property type="entry name" value="TmcAL"/>
    <property type="match status" value="1"/>
</dbReference>
<dbReference type="OrthoDB" id="9769796at2"/>
<organism evidence="4 5">
    <name type="scientific">Psychrobacillus lasiicapitis</name>
    <dbReference type="NCBI Taxonomy" id="1636719"/>
    <lineage>
        <taxon>Bacteria</taxon>
        <taxon>Bacillati</taxon>
        <taxon>Bacillota</taxon>
        <taxon>Bacilli</taxon>
        <taxon>Bacillales</taxon>
        <taxon>Bacillaceae</taxon>
        <taxon>Psychrobacillus</taxon>
    </lineage>
</organism>
<dbReference type="Pfam" id="PF05636">
    <property type="entry name" value="HIGH_NTase1"/>
    <property type="match status" value="1"/>
</dbReference>
<comment type="catalytic activity">
    <reaction evidence="3">
        <text>cytidine(34) in elongator tRNA(Met) + acetate + ATP = N(4)-acetylcytidine(34) in elongator tRNA(Met) + AMP + diphosphate</text>
        <dbReference type="Rhea" id="RHEA:58144"/>
        <dbReference type="Rhea" id="RHEA-COMP:10693"/>
        <dbReference type="Rhea" id="RHEA-COMP:10694"/>
        <dbReference type="ChEBI" id="CHEBI:30089"/>
        <dbReference type="ChEBI" id="CHEBI:30616"/>
        <dbReference type="ChEBI" id="CHEBI:33019"/>
        <dbReference type="ChEBI" id="CHEBI:74900"/>
        <dbReference type="ChEBI" id="CHEBI:82748"/>
        <dbReference type="ChEBI" id="CHEBI:456215"/>
    </reaction>
</comment>
<keyword evidence="3" id="KW-0963">Cytoplasm</keyword>
<dbReference type="Gene3D" id="3.40.50.620">
    <property type="entry name" value="HUPs"/>
    <property type="match status" value="1"/>
</dbReference>
<keyword evidence="3" id="KW-0547">Nucleotide-binding</keyword>
<comment type="similarity">
    <text evidence="3">Belongs to the TmcAL family.</text>
</comment>
<feature type="binding site" evidence="3">
    <location>
        <position position="189"/>
    </location>
    <ligand>
        <name>ATP</name>
        <dbReference type="ChEBI" id="CHEBI:30616"/>
    </ligand>
</feature>
<dbReference type="GO" id="GO:0006400">
    <property type="term" value="P:tRNA modification"/>
    <property type="evidence" value="ECO:0007669"/>
    <property type="project" value="UniProtKB-UniRule"/>
</dbReference>
<keyword evidence="2 3" id="KW-0819">tRNA processing</keyword>
<dbReference type="GO" id="GO:0005524">
    <property type="term" value="F:ATP binding"/>
    <property type="evidence" value="ECO:0007669"/>
    <property type="project" value="UniProtKB-KW"/>
</dbReference>
<proteinExistence type="inferred from homology"/>
<dbReference type="GO" id="GO:0016879">
    <property type="term" value="F:ligase activity, forming carbon-nitrogen bonds"/>
    <property type="evidence" value="ECO:0007669"/>
    <property type="project" value="UniProtKB-UniRule"/>
</dbReference>
<feature type="binding site" evidence="3">
    <location>
        <begin position="7"/>
        <end position="20"/>
    </location>
    <ligand>
        <name>ATP</name>
        <dbReference type="ChEBI" id="CHEBI:30616"/>
    </ligand>
</feature>